<dbReference type="GO" id="GO:0006412">
    <property type="term" value="P:translation"/>
    <property type="evidence" value="ECO:0007669"/>
    <property type="project" value="InterPro"/>
</dbReference>
<dbReference type="PANTHER" id="PTHR21569">
    <property type="entry name" value="RIBOSOMAL PROTEIN S9"/>
    <property type="match status" value="1"/>
</dbReference>
<evidence type="ECO:0000256" key="8">
    <source>
        <dbReference type="ARBA" id="ARBA00076042"/>
    </source>
</evidence>
<dbReference type="InterPro" id="IPR014721">
    <property type="entry name" value="Ribsml_uS5_D2-typ_fold_subgr"/>
</dbReference>
<keyword evidence="4" id="KW-0689">Ribosomal protein</keyword>
<dbReference type="AlphaFoldDB" id="A0AAV6UW83"/>
<organism evidence="9 10">
    <name type="scientific">Oedothorax gibbosus</name>
    <dbReference type="NCBI Taxonomy" id="931172"/>
    <lineage>
        <taxon>Eukaryota</taxon>
        <taxon>Metazoa</taxon>
        <taxon>Ecdysozoa</taxon>
        <taxon>Arthropoda</taxon>
        <taxon>Chelicerata</taxon>
        <taxon>Arachnida</taxon>
        <taxon>Araneae</taxon>
        <taxon>Araneomorphae</taxon>
        <taxon>Entelegynae</taxon>
        <taxon>Araneoidea</taxon>
        <taxon>Linyphiidae</taxon>
        <taxon>Erigoninae</taxon>
        <taxon>Oedothorax</taxon>
    </lineage>
</organism>
<dbReference type="Pfam" id="PF00380">
    <property type="entry name" value="Ribosomal_S9"/>
    <property type="match status" value="1"/>
</dbReference>
<keyword evidence="6" id="KW-0687">Ribonucleoprotein</keyword>
<dbReference type="Proteomes" id="UP000827092">
    <property type="component" value="Unassembled WGS sequence"/>
</dbReference>
<keyword evidence="10" id="KW-1185">Reference proteome</keyword>
<dbReference type="PANTHER" id="PTHR21569:SF1">
    <property type="entry name" value="SMALL RIBOSOMAL SUBUNIT PROTEIN US9M"/>
    <property type="match status" value="1"/>
</dbReference>
<dbReference type="Gene3D" id="3.30.230.10">
    <property type="match status" value="1"/>
</dbReference>
<name>A0AAV6UW83_9ARAC</name>
<comment type="subcellular location">
    <subcellularLocation>
        <location evidence="1">Mitochondrion</location>
    </subcellularLocation>
</comment>
<dbReference type="GO" id="GO:0003723">
    <property type="term" value="F:RNA binding"/>
    <property type="evidence" value="ECO:0007669"/>
    <property type="project" value="TreeGrafter"/>
</dbReference>
<proteinExistence type="inferred from homology"/>
<reference evidence="9 10" key="1">
    <citation type="journal article" date="2022" name="Nat. Ecol. Evol.">
        <title>A masculinizing supergene underlies an exaggerated male reproductive morph in a spider.</title>
        <authorList>
            <person name="Hendrickx F."/>
            <person name="De Corte Z."/>
            <person name="Sonet G."/>
            <person name="Van Belleghem S.M."/>
            <person name="Kostlbacher S."/>
            <person name="Vangestel C."/>
        </authorList>
    </citation>
    <scope>NUCLEOTIDE SEQUENCE [LARGE SCALE GENOMIC DNA]</scope>
    <source>
        <strain evidence="9">W744_W776</strain>
    </source>
</reference>
<dbReference type="InterPro" id="IPR020568">
    <property type="entry name" value="Ribosomal_Su5_D2-typ_SF"/>
</dbReference>
<comment type="caution">
    <text evidence="9">The sequence shown here is derived from an EMBL/GenBank/DDBJ whole genome shotgun (WGS) entry which is preliminary data.</text>
</comment>
<evidence type="ECO:0000256" key="4">
    <source>
        <dbReference type="ARBA" id="ARBA00022980"/>
    </source>
</evidence>
<gene>
    <name evidence="9" type="ORF">JTE90_007181</name>
</gene>
<dbReference type="SUPFAM" id="SSF54211">
    <property type="entry name" value="Ribosomal protein S5 domain 2-like"/>
    <property type="match status" value="1"/>
</dbReference>
<sequence>MLRHILRKEILCSSVSKHNVPLATFLPMQNRNKSNTAAIQLPDSMQIIKPLPNTSPPAMLRIKTINKAMKAYLERSRNYNEFLKVKTDEYEIGRHHLANMMGVEVGTLTEDDIDKAIEYLMPSGLYEPKARPMMKHPRIMFPKEKAAQFDNDGRPFSPFFYTKTSNYTAALHDLVKQFHELDSFEDKMIAKGILEPPKEALLNLSGGEWKTIDEMKALFLENINEREYNFLVTTLTRLGNHPYSFRAKDEISKYRKEFDTISNLEDIPKLMTDENGRPYMEAEGKRMKCLAKAIVRGNGTGLVKINGHDIFYFPRILDREQIMYPLVFTGLLGEVDFEADVQGAGVKNQAGAIRLALALCLRSFVEPNVVEKMRLAGLLTWDKRRRARKLPGQKGARAKFTWKKR</sequence>
<evidence type="ECO:0000256" key="6">
    <source>
        <dbReference type="ARBA" id="ARBA00023274"/>
    </source>
</evidence>
<evidence type="ECO:0000256" key="1">
    <source>
        <dbReference type="ARBA" id="ARBA00004173"/>
    </source>
</evidence>
<keyword evidence="3" id="KW-0809">Transit peptide</keyword>
<dbReference type="GO" id="GO:0005763">
    <property type="term" value="C:mitochondrial small ribosomal subunit"/>
    <property type="evidence" value="ECO:0007669"/>
    <property type="project" value="TreeGrafter"/>
</dbReference>
<comment type="similarity">
    <text evidence="2">Belongs to the universal ribosomal protein uS9 family.</text>
</comment>
<dbReference type="GO" id="GO:0003735">
    <property type="term" value="F:structural constituent of ribosome"/>
    <property type="evidence" value="ECO:0007669"/>
    <property type="project" value="InterPro"/>
</dbReference>
<dbReference type="GO" id="GO:0005743">
    <property type="term" value="C:mitochondrial inner membrane"/>
    <property type="evidence" value="ECO:0007669"/>
    <property type="project" value="UniProtKB-ARBA"/>
</dbReference>
<dbReference type="EMBL" id="JAFNEN010000236">
    <property type="protein sequence ID" value="KAG8188575.1"/>
    <property type="molecule type" value="Genomic_DNA"/>
</dbReference>
<evidence type="ECO:0000256" key="3">
    <source>
        <dbReference type="ARBA" id="ARBA00022946"/>
    </source>
</evidence>
<evidence type="ECO:0000256" key="7">
    <source>
        <dbReference type="ARBA" id="ARBA00039318"/>
    </source>
</evidence>
<evidence type="ECO:0000313" key="10">
    <source>
        <dbReference type="Proteomes" id="UP000827092"/>
    </source>
</evidence>
<evidence type="ECO:0000313" key="9">
    <source>
        <dbReference type="EMBL" id="KAG8188575.1"/>
    </source>
</evidence>
<evidence type="ECO:0000256" key="5">
    <source>
        <dbReference type="ARBA" id="ARBA00023128"/>
    </source>
</evidence>
<dbReference type="InterPro" id="IPR000754">
    <property type="entry name" value="Ribosomal_uS9"/>
</dbReference>
<protein>
    <recommendedName>
        <fullName evidence="7">Small ribosomal subunit protein uS9m</fullName>
    </recommendedName>
    <alternativeName>
        <fullName evidence="8">28S ribosomal protein S9, mitochondrial</fullName>
    </alternativeName>
</protein>
<accession>A0AAV6UW83</accession>
<keyword evidence="5" id="KW-0496">Mitochondrion</keyword>
<evidence type="ECO:0000256" key="2">
    <source>
        <dbReference type="ARBA" id="ARBA00005251"/>
    </source>
</evidence>
<dbReference type="FunFam" id="3.30.230.10:FF:000035">
    <property type="entry name" value="28S ribosomal protein S9, mitochondrial"/>
    <property type="match status" value="1"/>
</dbReference>